<dbReference type="RefSeq" id="XP_052942876.1">
    <property type="nucleotide sequence ID" value="XM_053087937.1"/>
</dbReference>
<feature type="coiled-coil region" evidence="1">
    <location>
        <begin position="137"/>
        <end position="206"/>
    </location>
</feature>
<gene>
    <name evidence="3" type="ORF">MKK02DRAFT_29891</name>
</gene>
<keyword evidence="1" id="KW-0175">Coiled coil</keyword>
<feature type="region of interest" description="Disordered" evidence="2">
    <location>
        <begin position="1"/>
        <end position="49"/>
    </location>
</feature>
<evidence type="ECO:0000256" key="2">
    <source>
        <dbReference type="SAM" id="MobiDB-lite"/>
    </source>
</evidence>
<accession>A0AA38H5Y8</accession>
<reference evidence="3" key="1">
    <citation type="journal article" date="2022" name="G3 (Bethesda)">
        <title>High quality genome of the basidiomycete yeast Dioszegia hungarica PDD-24b-2 isolated from cloud water.</title>
        <authorList>
            <person name="Jarrige D."/>
            <person name="Haridas S."/>
            <person name="Bleykasten-Grosshans C."/>
            <person name="Joly M."/>
            <person name="Nadalig T."/>
            <person name="Sancelme M."/>
            <person name="Vuilleumier S."/>
            <person name="Grigoriev I.V."/>
            <person name="Amato P."/>
            <person name="Bringel F."/>
        </authorList>
    </citation>
    <scope>NUCLEOTIDE SEQUENCE</scope>
    <source>
        <strain evidence="3">PDD-24b-2</strain>
    </source>
</reference>
<sequence length="466" mass="52132">MSIFRSKRSSTRTPSISAGADSIVSREALTTPHPSSRSAGIPRPDRRMPKENIGVTRLLETYDEFAHLQQVVASMEAELAAERERAEVAEDAKAALEIQLREEKDGREADGVKGGKDLKAAEVAREKKIRGDLEPKIKDLTEKLAKTEKERNELKKEVKEKVDGMNRWIVSLEKLSKDRALAEGRERTAAEERKKLDEKLKELDGEILVGMKGWAKKEEEKIAVVEEGELAVHDTSVYQSGTTMMLGAGLERGYKTDIRSVDQEIKAEVSCSTRVRHSDHMQVSIHLHRVSLAIVQALRGRAATLPRHVLHHHRAADRGELGCSSPAGSTDTSEQKWLEQQIRLDIQAGLQRGRESTGLLRLFPSTFGEAAKALHELPQSRVLVLDLRVSVRDVLQRRIPHAEIVSLLLREYLRESWMLQLLLTSRPLFGVRWGIVATDGGLRMDGHVGAVNVRCGHVECVGERRL</sequence>
<feature type="coiled-coil region" evidence="1">
    <location>
        <begin position="65"/>
        <end position="106"/>
    </location>
</feature>
<proteinExistence type="predicted"/>
<keyword evidence="4" id="KW-1185">Reference proteome</keyword>
<dbReference type="AlphaFoldDB" id="A0AA38H5Y8"/>
<dbReference type="EMBL" id="JAKWFO010000012">
    <property type="protein sequence ID" value="KAI9633099.1"/>
    <property type="molecule type" value="Genomic_DNA"/>
</dbReference>
<evidence type="ECO:0000313" key="4">
    <source>
        <dbReference type="Proteomes" id="UP001164286"/>
    </source>
</evidence>
<dbReference type="Proteomes" id="UP001164286">
    <property type="component" value="Unassembled WGS sequence"/>
</dbReference>
<evidence type="ECO:0000313" key="3">
    <source>
        <dbReference type="EMBL" id="KAI9633099.1"/>
    </source>
</evidence>
<comment type="caution">
    <text evidence="3">The sequence shown here is derived from an EMBL/GenBank/DDBJ whole genome shotgun (WGS) entry which is preliminary data.</text>
</comment>
<feature type="compositionally biased region" description="Basic residues" evidence="2">
    <location>
        <begin position="1"/>
        <end position="10"/>
    </location>
</feature>
<name>A0AA38H5Y8_9TREE</name>
<evidence type="ECO:0000256" key="1">
    <source>
        <dbReference type="SAM" id="Coils"/>
    </source>
</evidence>
<dbReference type="GeneID" id="77727142"/>
<organism evidence="3 4">
    <name type="scientific">Dioszegia hungarica</name>
    <dbReference type="NCBI Taxonomy" id="4972"/>
    <lineage>
        <taxon>Eukaryota</taxon>
        <taxon>Fungi</taxon>
        <taxon>Dikarya</taxon>
        <taxon>Basidiomycota</taxon>
        <taxon>Agaricomycotina</taxon>
        <taxon>Tremellomycetes</taxon>
        <taxon>Tremellales</taxon>
        <taxon>Bulleribasidiaceae</taxon>
        <taxon>Dioszegia</taxon>
    </lineage>
</organism>
<protein>
    <submittedName>
        <fullName evidence="3">Uncharacterized protein</fullName>
    </submittedName>
</protein>